<feature type="domain" description="Methionyl-tRNA formyltransferase-like C-terminal" evidence="2">
    <location>
        <begin position="165"/>
        <end position="223"/>
    </location>
</feature>
<dbReference type="GO" id="GO:0016740">
    <property type="term" value="F:transferase activity"/>
    <property type="evidence" value="ECO:0007669"/>
    <property type="project" value="UniProtKB-KW"/>
</dbReference>
<dbReference type="RefSeq" id="WP_220151686.1">
    <property type="nucleotide sequence ID" value="NZ_JPWF01000002.1"/>
</dbReference>
<dbReference type="EMBL" id="JPWF01000002">
    <property type="protein sequence ID" value="RCK38865.1"/>
    <property type="molecule type" value="Genomic_DNA"/>
</dbReference>
<dbReference type="InterPro" id="IPR049355">
    <property type="entry name" value="Formyl_trans-like_C"/>
</dbReference>
<dbReference type="Gene3D" id="3.10.25.20">
    <property type="match status" value="1"/>
</dbReference>
<dbReference type="SUPFAM" id="SSF53328">
    <property type="entry name" value="Formyltransferase"/>
    <property type="match status" value="1"/>
</dbReference>
<feature type="domain" description="Formyl transferase N-terminal" evidence="1">
    <location>
        <begin position="40"/>
        <end position="119"/>
    </location>
</feature>
<evidence type="ECO:0000313" key="4">
    <source>
        <dbReference type="Proteomes" id="UP000253226"/>
    </source>
</evidence>
<dbReference type="Pfam" id="PF00551">
    <property type="entry name" value="Formyl_trans_N"/>
    <property type="match status" value="1"/>
</dbReference>
<accession>A0A367WBP0</accession>
<dbReference type="InterPro" id="IPR036477">
    <property type="entry name" value="Formyl_transf_N_sf"/>
</dbReference>
<sequence length="225" mass="25661">MEDYIIATTKTWNLAQFEAARQRLPGRWTLFTSPDDLTFEVLNNLKPRYIFFPHWSWIVPKDIVDNFECVLFHMTDLPFGRGGSPLQNLIVRGNTSTKLTALRMTTELDAGPIYLKSELSLEGRAKDIFVRASAMCFDMIEDIVTQQPEPYPQSGQVTVFNRRTPAESSLPLTGTIQGLFDHIRMLDAPSYPNAYLEYGDWKIEFTDSVISDQGSLKARVTISRK</sequence>
<reference evidence="3 4" key="1">
    <citation type="submission" date="2014-07" db="EMBL/GenBank/DDBJ databases">
        <title>Draft genome sequence of Thalassospira profundimaris 35.</title>
        <authorList>
            <person name="Lai Q."/>
            <person name="Shao Z."/>
        </authorList>
    </citation>
    <scope>NUCLEOTIDE SEQUENCE [LARGE SCALE GENOMIC DNA]</scope>
    <source>
        <strain evidence="3 4">35</strain>
    </source>
</reference>
<gene>
    <name evidence="3" type="ORF">TH19_03440</name>
</gene>
<comment type="caution">
    <text evidence="3">The sequence shown here is derived from an EMBL/GenBank/DDBJ whole genome shotgun (WGS) entry which is preliminary data.</text>
</comment>
<dbReference type="AlphaFoldDB" id="A0A367WBP0"/>
<keyword evidence="3" id="KW-0808">Transferase</keyword>
<dbReference type="InterPro" id="IPR002376">
    <property type="entry name" value="Formyl_transf_N"/>
</dbReference>
<dbReference type="Pfam" id="PF21553">
    <property type="entry name" value="Formyl_trans_C_2"/>
    <property type="match status" value="1"/>
</dbReference>
<dbReference type="Proteomes" id="UP000253226">
    <property type="component" value="Unassembled WGS sequence"/>
</dbReference>
<proteinExistence type="predicted"/>
<evidence type="ECO:0000313" key="3">
    <source>
        <dbReference type="EMBL" id="RCK38865.1"/>
    </source>
</evidence>
<dbReference type="InterPro" id="IPR011034">
    <property type="entry name" value="Formyl_transferase-like_C_sf"/>
</dbReference>
<dbReference type="Gene3D" id="3.40.50.170">
    <property type="entry name" value="Formyl transferase, N-terminal domain"/>
    <property type="match status" value="1"/>
</dbReference>
<evidence type="ECO:0000259" key="1">
    <source>
        <dbReference type="Pfam" id="PF00551"/>
    </source>
</evidence>
<dbReference type="CDD" id="cd08821">
    <property type="entry name" value="FMT_core_like_1"/>
    <property type="match status" value="1"/>
</dbReference>
<protein>
    <submittedName>
        <fullName evidence="3">Methionyl-tRNA formyltransferase</fullName>
    </submittedName>
</protein>
<name>A0A367WBP0_9PROT</name>
<evidence type="ECO:0000259" key="2">
    <source>
        <dbReference type="Pfam" id="PF21553"/>
    </source>
</evidence>
<organism evidence="3 4">
    <name type="scientific">Thalassospira profundimaris</name>
    <dbReference type="NCBI Taxonomy" id="502049"/>
    <lineage>
        <taxon>Bacteria</taxon>
        <taxon>Pseudomonadati</taxon>
        <taxon>Pseudomonadota</taxon>
        <taxon>Alphaproteobacteria</taxon>
        <taxon>Rhodospirillales</taxon>
        <taxon>Thalassospiraceae</taxon>
        <taxon>Thalassospira</taxon>
    </lineage>
</organism>
<dbReference type="SUPFAM" id="SSF50486">
    <property type="entry name" value="FMT C-terminal domain-like"/>
    <property type="match status" value="1"/>
</dbReference>